<accession>A0A918HSE0</accession>
<dbReference type="RefSeq" id="WP_189717993.1">
    <property type="nucleotide sequence ID" value="NZ_BMSA01000045.1"/>
</dbReference>
<reference evidence="2" key="1">
    <citation type="journal article" date="2014" name="Int. J. Syst. Evol. Microbiol.">
        <title>Complete genome sequence of Corynebacterium casei LMG S-19264T (=DSM 44701T), isolated from a smear-ripened cheese.</title>
        <authorList>
            <consortium name="US DOE Joint Genome Institute (JGI-PGF)"/>
            <person name="Walter F."/>
            <person name="Albersmeier A."/>
            <person name="Kalinowski J."/>
            <person name="Ruckert C."/>
        </authorList>
    </citation>
    <scope>NUCLEOTIDE SEQUENCE</scope>
    <source>
        <strain evidence="2">JCM 4125</strain>
    </source>
</reference>
<comment type="caution">
    <text evidence="2">The sequence shown here is derived from an EMBL/GenBank/DDBJ whole genome shotgun (WGS) entry which is preliminary data.</text>
</comment>
<proteinExistence type="predicted"/>
<gene>
    <name evidence="2" type="ORF">GCM10010226_85340</name>
</gene>
<name>A0A918HSE0_9ACTN</name>
<dbReference type="EMBL" id="BMSA01000045">
    <property type="protein sequence ID" value="GGT94491.1"/>
    <property type="molecule type" value="Genomic_DNA"/>
</dbReference>
<organism evidence="2 3">
    <name type="scientific">Streptomyces phaeofaciens</name>
    <dbReference type="NCBI Taxonomy" id="68254"/>
    <lineage>
        <taxon>Bacteria</taxon>
        <taxon>Bacillati</taxon>
        <taxon>Actinomycetota</taxon>
        <taxon>Actinomycetes</taxon>
        <taxon>Kitasatosporales</taxon>
        <taxon>Streptomycetaceae</taxon>
        <taxon>Streptomyces</taxon>
    </lineage>
</organism>
<evidence type="ECO:0000313" key="2">
    <source>
        <dbReference type="EMBL" id="GGT94491.1"/>
    </source>
</evidence>
<keyword evidence="3" id="KW-1185">Reference proteome</keyword>
<evidence type="ECO:0000256" key="1">
    <source>
        <dbReference type="SAM" id="MobiDB-lite"/>
    </source>
</evidence>
<dbReference type="Proteomes" id="UP000646776">
    <property type="component" value="Unassembled WGS sequence"/>
</dbReference>
<dbReference type="AlphaFoldDB" id="A0A918HSE0"/>
<protein>
    <submittedName>
        <fullName evidence="2">Uncharacterized protein</fullName>
    </submittedName>
</protein>
<feature type="region of interest" description="Disordered" evidence="1">
    <location>
        <begin position="223"/>
        <end position="277"/>
    </location>
</feature>
<reference evidence="2" key="2">
    <citation type="submission" date="2020-09" db="EMBL/GenBank/DDBJ databases">
        <authorList>
            <person name="Sun Q."/>
            <person name="Ohkuma M."/>
        </authorList>
    </citation>
    <scope>NUCLEOTIDE SEQUENCE</scope>
    <source>
        <strain evidence="2">JCM 4125</strain>
    </source>
</reference>
<sequence>MVYEPPAKGRPFIAYEKKARAAAGPDGQTVRAGPSVYIREHADVNVAAYKEKTKATDDGPLKTGQITFDAESVGVKHDSHRPVQTGSKAAKLLAGAFKNDLPVTVAMETTRHYKENNSGELISPHTPIHKLRGIVGDPTKAASEDTNRNCRNHVVAVNGEFTDELASDPGEWESLRDNRDGSLAPDTHAMFGGAIIPAANPSSGSLNVSPQTRDELKKFFGSSTNASAAHPRSTRPAQRAAHAAETQPWEDWNSDCRFNHGSFRPPPAGRPPRRQTG</sequence>
<evidence type="ECO:0000313" key="3">
    <source>
        <dbReference type="Proteomes" id="UP000646776"/>
    </source>
</evidence>